<feature type="transmembrane region" description="Helical" evidence="1">
    <location>
        <begin position="178"/>
        <end position="202"/>
    </location>
</feature>
<protein>
    <submittedName>
        <fullName evidence="2">Uncharacterized protein</fullName>
    </submittedName>
</protein>
<dbReference type="AlphaFoldDB" id="E5R4X0"/>
<dbReference type="InParanoid" id="E5R4X0"/>
<organism evidence="3">
    <name type="scientific">Leptosphaeria maculans (strain JN3 / isolate v23.1.3 / race Av1-4-5-6-7-8)</name>
    <name type="common">Blackleg fungus</name>
    <name type="synonym">Phoma lingam</name>
    <dbReference type="NCBI Taxonomy" id="985895"/>
    <lineage>
        <taxon>Eukaryota</taxon>
        <taxon>Fungi</taxon>
        <taxon>Dikarya</taxon>
        <taxon>Ascomycota</taxon>
        <taxon>Pezizomycotina</taxon>
        <taxon>Dothideomycetes</taxon>
        <taxon>Pleosporomycetidae</taxon>
        <taxon>Pleosporales</taxon>
        <taxon>Pleosporineae</taxon>
        <taxon>Leptosphaeriaceae</taxon>
        <taxon>Plenodomus</taxon>
        <taxon>Plenodomus lingam/Leptosphaeria maculans species complex</taxon>
    </lineage>
</organism>
<dbReference type="RefSeq" id="XP_003835608.1">
    <property type="nucleotide sequence ID" value="XM_003835560.1"/>
</dbReference>
<gene>
    <name evidence="2" type="ORF">LEMA_P049490.1</name>
</gene>
<dbReference type="GO" id="GO:0005794">
    <property type="term" value="C:Golgi apparatus"/>
    <property type="evidence" value="ECO:0007669"/>
    <property type="project" value="TreeGrafter"/>
</dbReference>
<reference evidence="3" key="1">
    <citation type="journal article" date="2011" name="Nat. Commun.">
        <title>Effector diversification within compartments of the Leptosphaeria maculans genome affected by Repeat-Induced Point mutations.</title>
        <authorList>
            <person name="Rouxel T."/>
            <person name="Grandaubert J."/>
            <person name="Hane J.K."/>
            <person name="Hoede C."/>
            <person name="van de Wouw A.P."/>
            <person name="Couloux A."/>
            <person name="Dominguez V."/>
            <person name="Anthouard V."/>
            <person name="Bally P."/>
            <person name="Bourras S."/>
            <person name="Cozijnsen A.J."/>
            <person name="Ciuffetti L.M."/>
            <person name="Degrave A."/>
            <person name="Dilmaghani A."/>
            <person name="Duret L."/>
            <person name="Fudal I."/>
            <person name="Goodwin S.B."/>
            <person name="Gout L."/>
            <person name="Glaser N."/>
            <person name="Linglin J."/>
            <person name="Kema G.H.J."/>
            <person name="Lapalu N."/>
            <person name="Lawrence C.B."/>
            <person name="May K."/>
            <person name="Meyer M."/>
            <person name="Ollivier B."/>
            <person name="Poulain J."/>
            <person name="Schoch C.L."/>
            <person name="Simon A."/>
            <person name="Spatafora J.W."/>
            <person name="Stachowiak A."/>
            <person name="Turgeon B.G."/>
            <person name="Tyler B.M."/>
            <person name="Vincent D."/>
            <person name="Weissenbach J."/>
            <person name="Amselem J."/>
            <person name="Quesneville H."/>
            <person name="Oliver R.P."/>
            <person name="Wincker P."/>
            <person name="Balesdent M.-H."/>
            <person name="Howlett B.J."/>
        </authorList>
    </citation>
    <scope>NUCLEOTIDE SEQUENCE [LARGE SCALE GENOMIC DNA]</scope>
    <source>
        <strain evidence="3">JN3 / isolate v23.1.3 / race Av1-4-5-6-7-8</strain>
    </source>
</reference>
<keyword evidence="1" id="KW-0812">Transmembrane</keyword>
<dbReference type="EMBL" id="FP929083">
    <property type="protein sequence ID" value="CBX92243.1"/>
    <property type="molecule type" value="Genomic_DNA"/>
</dbReference>
<dbReference type="STRING" id="985895.E5R4X0"/>
<sequence>MYKPKSRNEWVLLTITAAQALLVTALDLYILLTYFDWVTPYVYQVPNSYVVPANFAIVVLGNLYQAVLAWDGLRVKNTLQLYSVYLLNAGLLFFSVMRYRQTKMVTASLQRAEAAGHKPLTNRHINYWKNVEPALLTVTASIGLSWLVQGVLVCLLHREFKWAIYRHIRGSLEMLRRYFTYQVLVVLMRFEIYFFIAFIVLYGLISVHYRQPEFALTMAMIPALTILVILTILFTKSENYLGAIFAIILRLGEITYLLSRILLLTGKSRRANTALKDEMLFFAGTAIALATLACFNAMLCVFNFRKGLRPLLGGYSWNQAPSVFEPVHQHRYSERIELD</sequence>
<feature type="transmembrane region" description="Helical" evidence="1">
    <location>
        <begin position="240"/>
        <end position="259"/>
    </location>
</feature>
<evidence type="ECO:0000313" key="3">
    <source>
        <dbReference type="Proteomes" id="UP000002668"/>
    </source>
</evidence>
<accession>E5R4X0</accession>
<feature type="transmembrane region" description="Helical" evidence="1">
    <location>
        <begin position="134"/>
        <end position="157"/>
    </location>
</feature>
<proteinExistence type="predicted"/>
<dbReference type="InterPro" id="IPR040410">
    <property type="entry name" value="UPF0658_Golgi"/>
</dbReference>
<dbReference type="GeneID" id="13284575"/>
<feature type="transmembrane region" description="Helical" evidence="1">
    <location>
        <begin position="279"/>
        <end position="302"/>
    </location>
</feature>
<dbReference type="OMA" id="SWWPETR"/>
<dbReference type="Proteomes" id="UP000002668">
    <property type="component" value="Genome"/>
</dbReference>
<keyword evidence="3" id="KW-1185">Reference proteome</keyword>
<feature type="transmembrane region" description="Helical" evidence="1">
    <location>
        <begin position="214"/>
        <end position="233"/>
    </location>
</feature>
<feature type="transmembrane region" description="Helical" evidence="1">
    <location>
        <begin position="49"/>
        <end position="70"/>
    </location>
</feature>
<evidence type="ECO:0000256" key="1">
    <source>
        <dbReference type="SAM" id="Phobius"/>
    </source>
</evidence>
<dbReference type="PANTHER" id="PTHR34391">
    <property type="entry name" value="UPF0658 GOLGI APPARATUS MEMBRANE PROTEIN C1952.10C-RELATED"/>
    <property type="match status" value="1"/>
</dbReference>
<keyword evidence="1" id="KW-1133">Transmembrane helix</keyword>
<keyword evidence="1" id="KW-0472">Membrane</keyword>
<evidence type="ECO:0000313" key="2">
    <source>
        <dbReference type="EMBL" id="CBX92243.1"/>
    </source>
</evidence>
<dbReference type="OrthoDB" id="10252009at2759"/>
<dbReference type="eggNOG" id="ENOG502SMBJ">
    <property type="taxonomic scope" value="Eukaryota"/>
</dbReference>
<dbReference type="HOGENOM" id="CLU_029564_1_0_1"/>
<dbReference type="PANTHER" id="PTHR34391:SF1">
    <property type="entry name" value="UPF0658 GOLGI APPARATUS MEMBRANE PROTEIN C1952.10C-RELATED"/>
    <property type="match status" value="1"/>
</dbReference>
<dbReference type="VEuPathDB" id="FungiDB:LEMA_P049490.1"/>
<feature type="transmembrane region" description="Helical" evidence="1">
    <location>
        <begin position="82"/>
        <end position="99"/>
    </location>
</feature>
<name>E5R4X0_LEPMJ</name>